<evidence type="ECO:0000313" key="9">
    <source>
        <dbReference type="EMBL" id="MBF8378735.1"/>
    </source>
</evidence>
<organism evidence="9 10">
    <name type="scientific">Alicyclobacillus mali</name>
    <name type="common">ex Roth et al. 2021</name>
    <dbReference type="NCBI Taxonomy" id="1123961"/>
    <lineage>
        <taxon>Bacteria</taxon>
        <taxon>Bacillati</taxon>
        <taxon>Bacillota</taxon>
        <taxon>Bacilli</taxon>
        <taxon>Bacillales</taxon>
        <taxon>Alicyclobacillaceae</taxon>
        <taxon>Alicyclobacillus</taxon>
    </lineage>
</organism>
<dbReference type="InterPro" id="IPR003004">
    <property type="entry name" value="GspF/PilC"/>
</dbReference>
<gene>
    <name evidence="9" type="ORF">IW967_12805</name>
</gene>
<dbReference type="Gene3D" id="1.20.81.30">
    <property type="entry name" value="Type II secretion system (T2SS), domain F"/>
    <property type="match status" value="2"/>
</dbReference>
<dbReference type="PRINTS" id="PR00812">
    <property type="entry name" value="BCTERIALGSPF"/>
</dbReference>
<evidence type="ECO:0000256" key="1">
    <source>
        <dbReference type="ARBA" id="ARBA00004651"/>
    </source>
</evidence>
<dbReference type="Pfam" id="PF00482">
    <property type="entry name" value="T2SSF"/>
    <property type="match status" value="2"/>
</dbReference>
<dbReference type="InterPro" id="IPR018076">
    <property type="entry name" value="T2SS_GspF_dom"/>
</dbReference>
<dbReference type="PANTHER" id="PTHR30012:SF0">
    <property type="entry name" value="TYPE II SECRETION SYSTEM PROTEIN F-RELATED"/>
    <property type="match status" value="1"/>
</dbReference>
<keyword evidence="10" id="KW-1185">Reference proteome</keyword>
<keyword evidence="6 7" id="KW-0472">Membrane</keyword>
<name>A0ABS0F616_9BACL</name>
<accession>A0ABS0F616</accession>
<evidence type="ECO:0000259" key="8">
    <source>
        <dbReference type="Pfam" id="PF00482"/>
    </source>
</evidence>
<evidence type="ECO:0000256" key="3">
    <source>
        <dbReference type="ARBA" id="ARBA00022475"/>
    </source>
</evidence>
<dbReference type="InterPro" id="IPR042094">
    <property type="entry name" value="T2SS_GspF_sf"/>
</dbReference>
<comment type="caution">
    <text evidence="9">The sequence shown here is derived from an EMBL/GenBank/DDBJ whole genome shotgun (WGS) entry which is preliminary data.</text>
</comment>
<proteinExistence type="inferred from homology"/>
<feature type="transmembrane region" description="Helical" evidence="7">
    <location>
        <begin position="149"/>
        <end position="171"/>
    </location>
</feature>
<reference evidence="9 10" key="1">
    <citation type="submission" date="2020-11" db="EMBL/GenBank/DDBJ databases">
        <title>Genomic insight of Alicyclobacillus mali FL 18 reveals a new arsenic-resistant strain, with potential in environmental biotechnology.</title>
        <authorList>
            <person name="Fiorentino G."/>
            <person name="Gallo G."/>
            <person name="Aulitto M."/>
        </authorList>
    </citation>
    <scope>NUCLEOTIDE SEQUENCE [LARGE SCALE GENOMIC DNA]</scope>
    <source>
        <strain evidence="9 10">FL 18</strain>
    </source>
</reference>
<feature type="transmembrane region" description="Helical" evidence="7">
    <location>
        <begin position="104"/>
        <end position="129"/>
    </location>
</feature>
<dbReference type="EMBL" id="JADPKZ010000047">
    <property type="protein sequence ID" value="MBF8378735.1"/>
    <property type="molecule type" value="Genomic_DNA"/>
</dbReference>
<protein>
    <submittedName>
        <fullName evidence="9">Type II secretion system F family protein</fullName>
    </submittedName>
</protein>
<keyword evidence="5 7" id="KW-1133">Transmembrane helix</keyword>
<evidence type="ECO:0000256" key="5">
    <source>
        <dbReference type="ARBA" id="ARBA00022989"/>
    </source>
</evidence>
<sequence length="326" mass="36314">MEREIALWITEFARMLRSGVDVRLAAAALRSNGARMGALLSQAVQEQVERGQPLVDAFSEWIREVDWISLAAAERAGVFGEGMERIASRMMERVRWRQALLKQLAYPTILLCGTYGLFVFMMLAVLPTLRRLTSVVSAAGVHQGINPEIVSGTCLFVVTAALVTIPLAHFVKRRWPSIPIRPPFERLTRRIRTERLADQLASQLEAGIGAWDAVAWMADRKGDLQRHMDHVNHRLRQGTSLVEAFRTVGEVLDPLFLTLVEVGEVTGEVADCLREGQRIMQLDIAYRLESLAQLAEPIAVGVMGIVVGVLVYSIMVPMYQAIARIS</sequence>
<evidence type="ECO:0000256" key="4">
    <source>
        <dbReference type="ARBA" id="ARBA00022692"/>
    </source>
</evidence>
<feature type="domain" description="Type II secretion system protein GspF" evidence="8">
    <location>
        <begin position="197"/>
        <end position="317"/>
    </location>
</feature>
<dbReference type="PANTHER" id="PTHR30012">
    <property type="entry name" value="GENERAL SECRETION PATHWAY PROTEIN"/>
    <property type="match status" value="1"/>
</dbReference>
<feature type="domain" description="Type II secretion system protein GspF" evidence="8">
    <location>
        <begin position="8"/>
        <end position="127"/>
    </location>
</feature>
<dbReference type="Proteomes" id="UP000642910">
    <property type="component" value="Unassembled WGS sequence"/>
</dbReference>
<keyword evidence="3" id="KW-1003">Cell membrane</keyword>
<evidence type="ECO:0000256" key="7">
    <source>
        <dbReference type="SAM" id="Phobius"/>
    </source>
</evidence>
<feature type="transmembrane region" description="Helical" evidence="7">
    <location>
        <begin position="298"/>
        <end position="322"/>
    </location>
</feature>
<comment type="similarity">
    <text evidence="2">Belongs to the GSP F family.</text>
</comment>
<comment type="subcellular location">
    <subcellularLocation>
        <location evidence="1">Cell membrane</location>
        <topology evidence="1">Multi-pass membrane protein</topology>
    </subcellularLocation>
</comment>
<keyword evidence="4 7" id="KW-0812">Transmembrane</keyword>
<evidence type="ECO:0000256" key="2">
    <source>
        <dbReference type="ARBA" id="ARBA00005745"/>
    </source>
</evidence>
<evidence type="ECO:0000256" key="6">
    <source>
        <dbReference type="ARBA" id="ARBA00023136"/>
    </source>
</evidence>
<evidence type="ECO:0000313" key="10">
    <source>
        <dbReference type="Proteomes" id="UP000642910"/>
    </source>
</evidence>